<dbReference type="Gene3D" id="3.90.550.20">
    <property type="match status" value="1"/>
</dbReference>
<dbReference type="EMBL" id="JBAKIA010000009">
    <property type="protein sequence ID" value="MEJ8475054.1"/>
    <property type="molecule type" value="Genomic_DNA"/>
</dbReference>
<accession>A0ABU8TLL3</accession>
<sequence>MTAQMDRNIFVFWTGDNEMSPERAACLKTLANSECTVTLVTPESLSQWVSDIAPLHPAYEFLSAVHRSDYLRPYFMHHFGGGYADIKETRENWLPAFDALETTPDAFGIGYQEKSAKGVANLHRHTVDGQSYYLDEPTNIISNYVRYRFFRAHWRSMIGMCAYIMRPKTEFTALWLKTVEQRLDILLPLLKQRPAVSPRQAADTAVTGDDLPYPVPWSFLCADVIHPLVYRNRNRILQGLPTPSFKNYM</sequence>
<evidence type="ECO:0000313" key="2">
    <source>
        <dbReference type="Proteomes" id="UP001385499"/>
    </source>
</evidence>
<dbReference type="Proteomes" id="UP001385499">
    <property type="component" value="Unassembled WGS sequence"/>
</dbReference>
<protein>
    <recommendedName>
        <fullName evidence="3">Capsular polysaccharide synthesis protein</fullName>
    </recommendedName>
</protein>
<name>A0ABU8TLL3_9HYPH</name>
<proteinExistence type="predicted"/>
<dbReference type="RefSeq" id="WP_340274931.1">
    <property type="nucleotide sequence ID" value="NZ_JBAKIA010000009.1"/>
</dbReference>
<evidence type="ECO:0000313" key="1">
    <source>
        <dbReference type="EMBL" id="MEJ8475054.1"/>
    </source>
</evidence>
<gene>
    <name evidence="1" type="ORF">V6575_13225</name>
</gene>
<reference evidence="1 2" key="1">
    <citation type="submission" date="2024-02" db="EMBL/GenBank/DDBJ databases">
        <title>Roseibium algae sp. nov., isolated from marine alga (Grateloupia sp.), showing potential in myo-inositol conversion.</title>
        <authorList>
            <person name="Wang Y."/>
        </authorList>
    </citation>
    <scope>NUCLEOTIDE SEQUENCE [LARGE SCALE GENOMIC DNA]</scope>
    <source>
        <strain evidence="1 2">H3510</strain>
    </source>
</reference>
<evidence type="ECO:0008006" key="3">
    <source>
        <dbReference type="Google" id="ProtNLM"/>
    </source>
</evidence>
<comment type="caution">
    <text evidence="1">The sequence shown here is derived from an EMBL/GenBank/DDBJ whole genome shotgun (WGS) entry which is preliminary data.</text>
</comment>
<organism evidence="1 2">
    <name type="scientific">Roseibium algae</name>
    <dbReference type="NCBI Taxonomy" id="3123038"/>
    <lineage>
        <taxon>Bacteria</taxon>
        <taxon>Pseudomonadati</taxon>
        <taxon>Pseudomonadota</taxon>
        <taxon>Alphaproteobacteria</taxon>
        <taxon>Hyphomicrobiales</taxon>
        <taxon>Stappiaceae</taxon>
        <taxon>Roseibium</taxon>
    </lineage>
</organism>
<keyword evidence="2" id="KW-1185">Reference proteome</keyword>